<dbReference type="PROSITE" id="PS50922">
    <property type="entry name" value="TLC"/>
    <property type="match status" value="1"/>
</dbReference>
<dbReference type="GO" id="GO:0005783">
    <property type="term" value="C:endoplasmic reticulum"/>
    <property type="evidence" value="ECO:0007669"/>
    <property type="project" value="TreeGrafter"/>
</dbReference>
<keyword evidence="9" id="KW-1185">Reference proteome</keyword>
<evidence type="ECO:0000256" key="1">
    <source>
        <dbReference type="ARBA" id="ARBA00004141"/>
    </source>
</evidence>
<evidence type="ECO:0000313" key="9">
    <source>
        <dbReference type="Proteomes" id="UP000326924"/>
    </source>
</evidence>
<comment type="subcellular location">
    <subcellularLocation>
        <location evidence="1">Membrane</location>
        <topology evidence="1">Multi-pass membrane protein</topology>
    </subcellularLocation>
</comment>
<dbReference type="GO" id="GO:0055088">
    <property type="term" value="P:lipid homeostasis"/>
    <property type="evidence" value="ECO:0007669"/>
    <property type="project" value="TreeGrafter"/>
</dbReference>
<feature type="domain" description="TLC" evidence="7">
    <location>
        <begin position="71"/>
        <end position="293"/>
    </location>
</feature>
<dbReference type="SMART" id="SM00724">
    <property type="entry name" value="TLC"/>
    <property type="match status" value="1"/>
</dbReference>
<proteinExistence type="predicted"/>
<evidence type="ECO:0000256" key="6">
    <source>
        <dbReference type="SAM" id="Phobius"/>
    </source>
</evidence>
<protein>
    <submittedName>
        <fullName evidence="8">TLC domain-containing protein</fullName>
    </submittedName>
</protein>
<organism evidence="8 9">
    <name type="scientific">Sphaerosporella brunnea</name>
    <dbReference type="NCBI Taxonomy" id="1250544"/>
    <lineage>
        <taxon>Eukaryota</taxon>
        <taxon>Fungi</taxon>
        <taxon>Dikarya</taxon>
        <taxon>Ascomycota</taxon>
        <taxon>Pezizomycotina</taxon>
        <taxon>Pezizomycetes</taxon>
        <taxon>Pezizales</taxon>
        <taxon>Pyronemataceae</taxon>
        <taxon>Sphaerosporella</taxon>
    </lineage>
</organism>
<evidence type="ECO:0000256" key="3">
    <source>
        <dbReference type="ARBA" id="ARBA00022989"/>
    </source>
</evidence>
<dbReference type="PANTHER" id="PTHR13439:SF0">
    <property type="entry name" value="TOPOISOMERASE I DAMAGE AFFECTED PROTEIN 4"/>
    <property type="match status" value="1"/>
</dbReference>
<dbReference type="InterPro" id="IPR006634">
    <property type="entry name" value="TLC-dom"/>
</dbReference>
<sequence>MEIFTRPCPPWLAPLQPYAEIIAKTCNLPSLPQHIHQILGAFVVYHVIYLFISPVLSKLLVPQFYNKFPRRTQVNWDVHVVSFVQSSFICALALWGMITDEERKKAAAVPGDDAIYYRVFGYTVTGAAVQGYATGYFLWDLMISVYYVSIMGWGFVAHAVSALAVFALGFKPFVNYYAPIFILFELSSPFLNIHWFCDKLNLSGSIYQLINGFCLLGTFFCCRLLWGTYNSVLVFRDIFWVYAHPPPAEGHAFAGKTVPLWLAIIYLGSNLLLNGLNYWWFSRMIQTVSARFKTPKEGTAAKEKILVEGTKVDLTTAAEVVAAGKQQARKRSAKN</sequence>
<feature type="transmembrane region" description="Helical" evidence="6">
    <location>
        <begin position="78"/>
        <end position="99"/>
    </location>
</feature>
<gene>
    <name evidence="8" type="ORF">FN846DRAFT_771195</name>
</gene>
<dbReference type="Proteomes" id="UP000326924">
    <property type="component" value="Unassembled WGS sequence"/>
</dbReference>
<dbReference type="GO" id="GO:0016020">
    <property type="term" value="C:membrane"/>
    <property type="evidence" value="ECO:0007669"/>
    <property type="project" value="UniProtKB-SubCell"/>
</dbReference>
<name>A0A5J5FAG9_9PEZI</name>
<feature type="transmembrane region" description="Helical" evidence="6">
    <location>
        <begin position="119"/>
        <end position="139"/>
    </location>
</feature>
<evidence type="ECO:0000313" key="8">
    <source>
        <dbReference type="EMBL" id="KAA8914572.1"/>
    </source>
</evidence>
<dbReference type="AlphaFoldDB" id="A0A5J5FAG9"/>
<dbReference type="OrthoDB" id="10266980at2759"/>
<dbReference type="Pfam" id="PF03798">
    <property type="entry name" value="TRAM_LAG1_CLN8"/>
    <property type="match status" value="1"/>
</dbReference>
<feature type="transmembrane region" description="Helical" evidence="6">
    <location>
        <begin position="260"/>
        <end position="281"/>
    </location>
</feature>
<evidence type="ECO:0000259" key="7">
    <source>
        <dbReference type="PROSITE" id="PS50922"/>
    </source>
</evidence>
<dbReference type="InParanoid" id="A0A5J5FAG9"/>
<accession>A0A5J5FAG9</accession>
<keyword evidence="2 5" id="KW-0812">Transmembrane</keyword>
<feature type="transmembrane region" description="Helical" evidence="6">
    <location>
        <begin position="146"/>
        <end position="170"/>
    </location>
</feature>
<comment type="caution">
    <text evidence="8">The sequence shown here is derived from an EMBL/GenBank/DDBJ whole genome shotgun (WGS) entry which is preliminary data.</text>
</comment>
<dbReference type="EMBL" id="VXIS01000005">
    <property type="protein sequence ID" value="KAA8914572.1"/>
    <property type="molecule type" value="Genomic_DNA"/>
</dbReference>
<evidence type="ECO:0000256" key="4">
    <source>
        <dbReference type="ARBA" id="ARBA00023136"/>
    </source>
</evidence>
<dbReference type="FunCoup" id="A0A5J5FAG9">
    <property type="interactions" value="78"/>
</dbReference>
<dbReference type="PANTHER" id="PTHR13439">
    <property type="entry name" value="CT120 PROTEIN"/>
    <property type="match status" value="1"/>
</dbReference>
<keyword evidence="4 5" id="KW-0472">Membrane</keyword>
<feature type="transmembrane region" description="Helical" evidence="6">
    <location>
        <begin position="209"/>
        <end position="226"/>
    </location>
</feature>
<dbReference type="InterPro" id="IPR050846">
    <property type="entry name" value="TLCD"/>
</dbReference>
<feature type="transmembrane region" description="Helical" evidence="6">
    <location>
        <begin position="38"/>
        <end position="57"/>
    </location>
</feature>
<keyword evidence="3 6" id="KW-1133">Transmembrane helix</keyword>
<evidence type="ECO:0000256" key="5">
    <source>
        <dbReference type="PROSITE-ProRule" id="PRU00205"/>
    </source>
</evidence>
<reference evidence="8 9" key="1">
    <citation type="submission" date="2019-09" db="EMBL/GenBank/DDBJ databases">
        <title>Draft genome of the ectomycorrhizal ascomycete Sphaerosporella brunnea.</title>
        <authorList>
            <consortium name="DOE Joint Genome Institute"/>
            <person name="Benucci G.M."/>
            <person name="Marozzi G."/>
            <person name="Antonielli L."/>
            <person name="Sanchez S."/>
            <person name="Marco P."/>
            <person name="Wang X."/>
            <person name="Falini L.B."/>
            <person name="Barry K."/>
            <person name="Haridas S."/>
            <person name="Lipzen A."/>
            <person name="Labutti K."/>
            <person name="Grigoriev I.V."/>
            <person name="Murat C."/>
            <person name="Martin F."/>
            <person name="Albertini E."/>
            <person name="Donnini D."/>
            <person name="Bonito G."/>
        </authorList>
    </citation>
    <scope>NUCLEOTIDE SEQUENCE [LARGE SCALE GENOMIC DNA]</scope>
    <source>
        <strain evidence="8 9">Sb_GMNB300</strain>
    </source>
</reference>
<feature type="transmembrane region" description="Helical" evidence="6">
    <location>
        <begin position="176"/>
        <end position="197"/>
    </location>
</feature>
<evidence type="ECO:0000256" key="2">
    <source>
        <dbReference type="ARBA" id="ARBA00022692"/>
    </source>
</evidence>